<dbReference type="Pfam" id="PF06594">
    <property type="entry name" value="HCBP_related"/>
    <property type="match status" value="2"/>
</dbReference>
<dbReference type="Proteomes" id="UP000254572">
    <property type="component" value="Unassembled WGS sequence"/>
</dbReference>
<dbReference type="InterPro" id="IPR018511">
    <property type="entry name" value="Hemolysin-typ_Ca-bd_CS"/>
</dbReference>
<keyword evidence="6" id="KW-0106">Calcium</keyword>
<dbReference type="Pfam" id="PF00353">
    <property type="entry name" value="HemolysinCabind"/>
    <property type="match status" value="9"/>
</dbReference>
<dbReference type="InterPro" id="IPR013783">
    <property type="entry name" value="Ig-like_fold"/>
</dbReference>
<dbReference type="InterPro" id="IPR006644">
    <property type="entry name" value="Cadg"/>
</dbReference>
<reference evidence="11 12" key="1">
    <citation type="submission" date="2018-06" db="EMBL/GenBank/DDBJ databases">
        <authorList>
            <consortium name="Pathogen Informatics"/>
            <person name="Doyle S."/>
        </authorList>
    </citation>
    <scope>NUCLEOTIDE SEQUENCE [LARGE SCALE GENOMIC DNA]</scope>
    <source>
        <strain evidence="11 12">NCTC13294</strain>
    </source>
</reference>
<dbReference type="PANTHER" id="PTHR38340">
    <property type="entry name" value="S-LAYER PROTEIN"/>
    <property type="match status" value="1"/>
</dbReference>
<dbReference type="EMBL" id="UFUW01000001">
    <property type="protein sequence ID" value="SUX19196.1"/>
    <property type="molecule type" value="Genomic_DNA"/>
</dbReference>
<proteinExistence type="predicted"/>
<keyword evidence="7" id="KW-0843">Virulence</keyword>
<dbReference type="GO" id="GO:0016020">
    <property type="term" value="C:membrane"/>
    <property type="evidence" value="ECO:0007669"/>
    <property type="project" value="UniProtKB-SubCell"/>
</dbReference>
<accession>A0A381E0J1</accession>
<feature type="domain" description="Dystroglycan-type cadherin-like" evidence="10">
    <location>
        <begin position="1345"/>
        <end position="1446"/>
    </location>
</feature>
<dbReference type="InterPro" id="IPR011049">
    <property type="entry name" value="Serralysin-like_metalloprot_C"/>
</dbReference>
<dbReference type="SUPFAM" id="SSF51120">
    <property type="entry name" value="beta-Roll"/>
    <property type="match status" value="6"/>
</dbReference>
<dbReference type="PRINTS" id="PR01488">
    <property type="entry name" value="RTXTOXINA"/>
</dbReference>
<dbReference type="InterPro" id="IPR003995">
    <property type="entry name" value="RTX_toxin_determinant-A"/>
</dbReference>
<feature type="domain" description="Dystroglycan-type cadherin-like" evidence="10">
    <location>
        <begin position="1245"/>
        <end position="1344"/>
    </location>
</feature>
<feature type="region of interest" description="Disordered" evidence="9">
    <location>
        <begin position="914"/>
        <end position="935"/>
    </location>
</feature>
<dbReference type="InterPro" id="IPR010566">
    <property type="entry name" value="Haemolys_ca-bd"/>
</dbReference>
<dbReference type="SUPFAM" id="SSF49313">
    <property type="entry name" value="Cadherin-like"/>
    <property type="match status" value="4"/>
</dbReference>
<dbReference type="OrthoDB" id="1676884at2"/>
<keyword evidence="4" id="KW-0800">Toxin</keyword>
<dbReference type="GO" id="GO:0005509">
    <property type="term" value="F:calcium ion binding"/>
    <property type="evidence" value="ECO:0007669"/>
    <property type="project" value="InterPro"/>
</dbReference>
<dbReference type="RefSeq" id="WP_115610745.1">
    <property type="nucleotide sequence ID" value="NZ_JBHLZC010000001.1"/>
</dbReference>
<evidence type="ECO:0000256" key="6">
    <source>
        <dbReference type="ARBA" id="ARBA00022837"/>
    </source>
</evidence>
<feature type="region of interest" description="Disordered" evidence="9">
    <location>
        <begin position="1006"/>
        <end position="1045"/>
    </location>
</feature>
<protein>
    <submittedName>
        <fullName evidence="11">Hemolysin, plasmid</fullName>
    </submittedName>
</protein>
<evidence type="ECO:0000256" key="9">
    <source>
        <dbReference type="SAM" id="MobiDB-lite"/>
    </source>
</evidence>
<feature type="region of interest" description="Disordered" evidence="9">
    <location>
        <begin position="1602"/>
        <end position="1662"/>
    </location>
</feature>
<dbReference type="InterPro" id="IPR050557">
    <property type="entry name" value="RTX_toxin/Mannuronan_C5-epim"/>
</dbReference>
<feature type="compositionally biased region" description="Pro residues" evidence="9">
    <location>
        <begin position="1016"/>
        <end position="1038"/>
    </location>
</feature>
<dbReference type="GO" id="GO:0090729">
    <property type="term" value="F:toxin activity"/>
    <property type="evidence" value="ECO:0007669"/>
    <property type="project" value="UniProtKB-KW"/>
</dbReference>
<dbReference type="PANTHER" id="PTHR38340:SF1">
    <property type="entry name" value="S-LAYER PROTEIN"/>
    <property type="match status" value="1"/>
</dbReference>
<keyword evidence="12" id="KW-1185">Reference proteome</keyword>
<feature type="domain" description="Dystroglycan-type cadherin-like" evidence="10">
    <location>
        <begin position="1142"/>
        <end position="1244"/>
    </location>
</feature>
<dbReference type="Gene3D" id="2.150.10.10">
    <property type="entry name" value="Serralysin-like metalloprotease, C-terminal"/>
    <property type="match status" value="5"/>
</dbReference>
<keyword evidence="5" id="KW-0677">Repeat</keyword>
<evidence type="ECO:0000313" key="12">
    <source>
        <dbReference type="Proteomes" id="UP000254572"/>
    </source>
</evidence>
<evidence type="ECO:0000256" key="4">
    <source>
        <dbReference type="ARBA" id="ARBA00022656"/>
    </source>
</evidence>
<dbReference type="Gene3D" id="2.60.40.10">
    <property type="entry name" value="Immunoglobulins"/>
    <property type="match status" value="4"/>
</dbReference>
<dbReference type="InterPro" id="IPR015919">
    <property type="entry name" value="Cadherin-like_sf"/>
</dbReference>
<feature type="region of interest" description="Disordered" evidence="9">
    <location>
        <begin position="815"/>
        <end position="848"/>
    </location>
</feature>
<organism evidence="11 12">
    <name type="scientific">Cardiobacterium valvarum</name>
    <dbReference type="NCBI Taxonomy" id="194702"/>
    <lineage>
        <taxon>Bacteria</taxon>
        <taxon>Pseudomonadati</taxon>
        <taxon>Pseudomonadota</taxon>
        <taxon>Gammaproteobacteria</taxon>
        <taxon>Cardiobacteriales</taxon>
        <taxon>Cardiobacteriaceae</taxon>
        <taxon>Cardiobacterium</taxon>
    </lineage>
</organism>
<evidence type="ECO:0000256" key="1">
    <source>
        <dbReference type="ARBA" id="ARBA00004370"/>
    </source>
</evidence>
<evidence type="ECO:0000256" key="3">
    <source>
        <dbReference type="ARBA" id="ARBA00022525"/>
    </source>
</evidence>
<evidence type="ECO:0000313" key="11">
    <source>
        <dbReference type="EMBL" id="SUX19196.1"/>
    </source>
</evidence>
<evidence type="ECO:0000256" key="5">
    <source>
        <dbReference type="ARBA" id="ARBA00022737"/>
    </source>
</evidence>
<keyword evidence="3" id="KW-0964">Secreted</keyword>
<evidence type="ECO:0000256" key="2">
    <source>
        <dbReference type="ARBA" id="ARBA00004613"/>
    </source>
</evidence>
<dbReference type="PROSITE" id="PS00330">
    <property type="entry name" value="HEMOLYSIN_CALCIUM"/>
    <property type="match status" value="5"/>
</dbReference>
<keyword evidence="8" id="KW-0472">Membrane</keyword>
<evidence type="ECO:0000256" key="7">
    <source>
        <dbReference type="ARBA" id="ARBA00023026"/>
    </source>
</evidence>
<sequence length="1825" mass="198932">MRYEEKALELITKISQQINKVANILNITPQLIASAIAEEYTSSLQHGKIKGWFDKWIDNGGASFPKFMHGMLPKPMKGIVLLTEDELREDYNFIKNNIDIKNNVTTLLFHGMRDIGPGNIRFAVAVKEMEESLNTEYGKKLELYKYSNNYLRLAVDLYDPLGEDENIKGDRNRLTIAAIVGLHLKRAEEWILKKVDINYWNNIPKVTQDAILMTIYNRGVRSIEDSYNRQMQFYGNYQPIPGGGESGGISHEQNATDIGKALGIKSDDYGEYVSKSMTDYSHNDRVRLSNGKDLLSGVLRFDLKNDIRSVFFRNNKVVDIFGSIPLYNDDRLTGLTEEYIKDKSEMIMWKSIFDEKKVDYNKNISAISYLPYPIKGNHIFSSIKNNVKLKINGVNVSNISEHYHIFGSERNDYIDGGLLNDFLFGGDGNDILNGKEGNDYMEGGRDFDSYVINGNDTVLDADNKGEIFFNEKTEDNRVQFFVYDEGKKEWHSSDANGKKDGKYIASCEPSSNSLKITKVGSKDSVEIKDYFRNGNDKLDGSLGLETVPEKVEEEPPPSSEVKEFIITPPAKRGHNDFYLGFDSYQVNGTKYNDTIYGRTARQGKGGVGIYAPMGGGNDLAYGSWYDNVIDGGDDTDIIYGSEPGGYITQKRSRADKDKDGDTIVGGAGSDFLFGMAGKDFIFGGSRTEHEETKPVAGQGDWANGGDGNDHIFGSAAQDVLQGGKGQDEIKGGAGDDLIIGDSDVMPNVKIMRGGTSDGLPTFLHKYNFKTHQMDKPEIYYTVNQLAKATAEWKIEIAANNRDYKIIRSTEQLPELAGERSTIDDLPANSDASALPGSDNDTLEGGPGNDFILGQHGSDFINGGSGNDIIYGDDRSSLGSEEVYYNDHLIGGSGSDYLNGGRGADNYYFIREDFQPEKDGDAVPTDTIDDDGTGNIGVSGGRHDAIYLDRVDIAAMQWVRDGNNNIWNTADGWRISYSGSTLQISHKEEVGKINVLNFANGDYGLNLSGLPNNGGNPPQPDPQPQPNPNPPTPPTPPTKRPPKTGKAVAAQRVNEKSPLNFALPDSAFTNPDNVALSYTATLADGKALPKWLHFDAAKRTFSGTPGNDDVGNLSIRVTAADGRGGSAMQNFTLEVVNVNDAPQIGTALANQQGKGGQAWQYRLPANAFRDIDKGDVLTLSAKLDNGQPLPSWLKFDGKTGQFSATLPKEAKASAYRIAVTATDKAGAQAKQAFNLDITPPANTAPQAATTITAQKANEKSRWQFTLPANAFRDPDGDTLTYTASLVDGKALPKWLYFDAAKRTFSGTPGNDDVGNLSIRVTANDGRGGSAAQNFALEVVNVNDAPQIGATLANQQGTGGKPWQYRLPTNAFRDIDKGDVLTLSAKLDNGQPLPSWLAFDAATGQFSGTPPSSEQAGTYRIAVTATDKAGAQTRQAFNLSIAADIRTFKGTAGNDQISGTDGNDVLDGGAGNDSLFPMGGSDIIRFKGNFGQDTVFNGNNGYARIAEDYTVLEFPDLKAEDIVVSNKNNTDLIISTKNGNNKVTVINHFLRGEETGYRIDEIRLADGRKLGRSEIRKLTQLSTSGDDILYGTADSDTLNGGAGNDTLWAMEGDDNLSGGPGNDKLMADVGNDKLDGGLGDDELHGSDGNDELNGGDGNDYLEGGPGNDIYRFNGNFGQDYIQNKDRNSLRPGDQFDRIDFTDLQQQDLIFRRSGNNLLLVSKKHANNQVTVLDHFRDNGKTAARIDEIRFADGSRLDYDAINRLVQQPAGNLPRANLVQDRYAADAARQAQVMTQAMAASGSGQPLDNLMAPYNPPLVPPLFSNFNP</sequence>
<feature type="domain" description="Dystroglycan-type cadherin-like" evidence="10">
    <location>
        <begin position="1042"/>
        <end position="1141"/>
    </location>
</feature>
<dbReference type="SMART" id="SM00736">
    <property type="entry name" value="CADG"/>
    <property type="match status" value="4"/>
</dbReference>
<evidence type="ECO:0000259" key="10">
    <source>
        <dbReference type="SMART" id="SM00736"/>
    </source>
</evidence>
<evidence type="ECO:0000256" key="8">
    <source>
        <dbReference type="ARBA" id="ARBA00023136"/>
    </source>
</evidence>
<dbReference type="PRINTS" id="PR00313">
    <property type="entry name" value="CABNDNGRPT"/>
</dbReference>
<gene>
    <name evidence="11" type="primary">hlyA</name>
    <name evidence="11" type="ORF">NCTC13294_00453</name>
</gene>
<name>A0A381E0J1_9GAMM</name>
<comment type="subcellular location">
    <subcellularLocation>
        <location evidence="1">Membrane</location>
    </subcellularLocation>
    <subcellularLocation>
        <location evidence="2">Secreted</location>
    </subcellularLocation>
</comment>
<dbReference type="GO" id="GO:0005576">
    <property type="term" value="C:extracellular region"/>
    <property type="evidence" value="ECO:0007669"/>
    <property type="project" value="UniProtKB-SubCell"/>
</dbReference>
<feature type="compositionally biased region" description="Basic and acidic residues" evidence="9">
    <location>
        <begin position="1628"/>
        <end position="1645"/>
    </location>
</feature>
<dbReference type="Pfam" id="PF05345">
    <property type="entry name" value="He_PIG"/>
    <property type="match status" value="4"/>
</dbReference>
<dbReference type="InterPro" id="IPR001343">
    <property type="entry name" value="Hemolysn_Ca-bd"/>
</dbReference>